<gene>
    <name evidence="3" type="ORF">D3H65_09245</name>
</gene>
<proteinExistence type="predicted"/>
<reference evidence="3 4" key="1">
    <citation type="submission" date="2018-09" db="EMBL/GenBank/DDBJ databases">
        <title>Genome sequencing of strain 6GH32-13.</title>
        <authorList>
            <person name="Weon H.-Y."/>
            <person name="Heo J."/>
            <person name="Kwon S.-W."/>
        </authorList>
    </citation>
    <scope>NUCLEOTIDE SEQUENCE [LARGE SCALE GENOMIC DNA]</scope>
    <source>
        <strain evidence="3 4">5GH32-13</strain>
    </source>
</reference>
<dbReference type="InterPro" id="IPR011050">
    <property type="entry name" value="Pectin_lyase_fold/virulence"/>
</dbReference>
<protein>
    <submittedName>
        <fullName evidence="3">DUF1565 domain-containing protein</fullName>
    </submittedName>
</protein>
<dbReference type="NCBIfam" id="NF041518">
    <property type="entry name" value="choice_anch_Q"/>
    <property type="match status" value="1"/>
</dbReference>
<dbReference type="InterPro" id="IPR059226">
    <property type="entry name" value="Choice_anch_Q_dom"/>
</dbReference>
<dbReference type="OrthoDB" id="1491394at2"/>
<evidence type="ECO:0000313" key="3">
    <source>
        <dbReference type="EMBL" id="AXY74146.1"/>
    </source>
</evidence>
<feature type="chain" id="PRO_5017798700" evidence="1">
    <location>
        <begin position="29"/>
        <end position="756"/>
    </location>
</feature>
<dbReference type="SUPFAM" id="SSF51126">
    <property type="entry name" value="Pectin lyase-like"/>
    <property type="match status" value="1"/>
</dbReference>
<name>A0A3B7MMH6_9BACT</name>
<dbReference type="AlphaFoldDB" id="A0A3B7MMH6"/>
<feature type="signal peptide" evidence="1">
    <location>
        <begin position="1"/>
        <end position="28"/>
    </location>
</feature>
<feature type="domain" description="Secretion system C-terminal sorting" evidence="2">
    <location>
        <begin position="687"/>
        <end position="751"/>
    </location>
</feature>
<dbReference type="InterPro" id="IPR012334">
    <property type="entry name" value="Pectin_lyas_fold"/>
</dbReference>
<dbReference type="EMBL" id="CP032157">
    <property type="protein sequence ID" value="AXY74146.1"/>
    <property type="molecule type" value="Genomic_DNA"/>
</dbReference>
<sequence length="756" mass="79191">MARFNPYTHMLKTILCTLLLSGAVCAQATIRYVKAGASGPGTDWSTASGDVQAMINASTASDEVWVAGGTYQRPTNSYFTMKEGVKVYGGFAGTETVLSQRDLSLTANTSTLQGNGRSVVYNDGNGLTNAAVLDGFTITGGQTTYGAGIFNRVSAPTISNCLISGNNATTMGGGIFNQTGAPRIINCTISNNKAPAGSGISNEDANAFITNCIISGNGSTAVSRGGGIQNRNTSDPIITNCSITGNIASQGGGVYNTASSPKLTNCTISANFANTAADGGAMYNASSATPRLRNSVLYGNSSGIFNTAGSTPDIQFCLVQGLMGTATFNIAGSSDPLFVNPLPPGISTGGDYRLQPCSPIINKGKNDYFAVGQSIDLSSITTDLDGGPRIHNGVKIDFGAYEFTGSNTGGLVLANSGDAVTATISAGLSTTAFTAACRVVAMVSPDGTGTTVSGAVDAKVWIESTQPALYVKRHYEITPALNAATATGKVTLYFTQAEFDDFNAVNTLQLPTGPTDATRIANLLIEKRAGTSSDGSGLPSTYSGASATIDPADTDIQWNATGSRWEVSIHVTGFSGFFAKTHAYTMPLRLLSFKGNQRSGYNQLQWATAEEINTRHFELESSTDGSSFTRIATIAAAGNGNNGYSYDDQSIHAGKTFYRLKMVDLDQRFTYSSVIAITNNSNNSLRLFPNPVSDITYIHAGNALLHSKATLHDANGRLLQTIIITTNPQPIQLQHLVKGLYVVQFADGTAERLIKQ</sequence>
<dbReference type="Gene3D" id="2.160.20.10">
    <property type="entry name" value="Single-stranded right-handed beta-helix, Pectin lyase-like"/>
    <property type="match status" value="1"/>
</dbReference>
<evidence type="ECO:0000259" key="2">
    <source>
        <dbReference type="Pfam" id="PF18962"/>
    </source>
</evidence>
<dbReference type="InterPro" id="IPR026444">
    <property type="entry name" value="Secre_tail"/>
</dbReference>
<evidence type="ECO:0000256" key="1">
    <source>
        <dbReference type="SAM" id="SignalP"/>
    </source>
</evidence>
<keyword evidence="1" id="KW-0732">Signal</keyword>
<dbReference type="NCBIfam" id="TIGR04183">
    <property type="entry name" value="Por_Secre_tail"/>
    <property type="match status" value="1"/>
</dbReference>
<keyword evidence="4" id="KW-1185">Reference proteome</keyword>
<dbReference type="Pfam" id="PF18962">
    <property type="entry name" value="Por_Secre_tail"/>
    <property type="match status" value="1"/>
</dbReference>
<dbReference type="KEGG" id="pseg:D3H65_09245"/>
<organism evidence="3 4">
    <name type="scientific">Paraflavitalea soli</name>
    <dbReference type="NCBI Taxonomy" id="2315862"/>
    <lineage>
        <taxon>Bacteria</taxon>
        <taxon>Pseudomonadati</taxon>
        <taxon>Bacteroidota</taxon>
        <taxon>Chitinophagia</taxon>
        <taxon>Chitinophagales</taxon>
        <taxon>Chitinophagaceae</taxon>
        <taxon>Paraflavitalea</taxon>
    </lineage>
</organism>
<evidence type="ECO:0000313" key="4">
    <source>
        <dbReference type="Proteomes" id="UP000263900"/>
    </source>
</evidence>
<dbReference type="Proteomes" id="UP000263900">
    <property type="component" value="Chromosome"/>
</dbReference>
<accession>A0A3B7MMH6</accession>